<feature type="domain" description="OLD protein-like TOPRIM" evidence="2">
    <location>
        <begin position="473"/>
        <end position="537"/>
    </location>
</feature>
<gene>
    <name evidence="3" type="ORF">CPELA_02015</name>
</gene>
<dbReference type="Proteomes" id="UP000288929">
    <property type="component" value="Chromosome"/>
</dbReference>
<evidence type="ECO:0000313" key="4">
    <source>
        <dbReference type="Proteomes" id="UP000288929"/>
    </source>
</evidence>
<dbReference type="OrthoDB" id="9815944at2"/>
<dbReference type="RefSeq" id="WP_128889249.1">
    <property type="nucleotide sequence ID" value="NZ_BMCX01000004.1"/>
</dbReference>
<dbReference type="PANTHER" id="PTHR43581">
    <property type="entry name" value="ATP/GTP PHOSPHATASE"/>
    <property type="match status" value="1"/>
</dbReference>
<dbReference type="InterPro" id="IPR041685">
    <property type="entry name" value="AAA_GajA/Old/RecF-like"/>
</dbReference>
<evidence type="ECO:0000259" key="2">
    <source>
        <dbReference type="Pfam" id="PF20469"/>
    </source>
</evidence>
<evidence type="ECO:0000313" key="3">
    <source>
        <dbReference type="EMBL" id="QAU51701.1"/>
    </source>
</evidence>
<dbReference type="Gene3D" id="3.40.50.300">
    <property type="entry name" value="P-loop containing nucleotide triphosphate hydrolases"/>
    <property type="match status" value="1"/>
</dbReference>
<organism evidence="3 4">
    <name type="scientific">Corynebacterium pelargi</name>
    <dbReference type="NCBI Taxonomy" id="1471400"/>
    <lineage>
        <taxon>Bacteria</taxon>
        <taxon>Bacillati</taxon>
        <taxon>Actinomycetota</taxon>
        <taxon>Actinomycetes</taxon>
        <taxon>Mycobacteriales</taxon>
        <taxon>Corynebacteriaceae</taxon>
        <taxon>Corynebacterium</taxon>
    </lineage>
</organism>
<dbReference type="SUPFAM" id="SSF52540">
    <property type="entry name" value="P-loop containing nucleoside triphosphate hydrolases"/>
    <property type="match status" value="1"/>
</dbReference>
<keyword evidence="4" id="KW-1185">Reference proteome</keyword>
<accession>A0A410W6P0</accession>
<dbReference type="Pfam" id="PF13175">
    <property type="entry name" value="AAA_15"/>
    <property type="match status" value="2"/>
</dbReference>
<proteinExistence type="predicted"/>
<dbReference type="KEGG" id="cpeg:CPELA_02015"/>
<dbReference type="InterPro" id="IPR034139">
    <property type="entry name" value="TOPRIM_OLD"/>
</dbReference>
<feature type="domain" description="Endonuclease GajA/Old nuclease/RecF-like AAA" evidence="1">
    <location>
        <begin position="215"/>
        <end position="420"/>
    </location>
</feature>
<dbReference type="Pfam" id="PF20469">
    <property type="entry name" value="OLD-like_TOPRIM"/>
    <property type="match status" value="1"/>
</dbReference>
<dbReference type="InterPro" id="IPR051396">
    <property type="entry name" value="Bact_Antivir_Def_Nuclease"/>
</dbReference>
<protein>
    <submittedName>
        <fullName evidence="3">Recombination protein F</fullName>
    </submittedName>
</protein>
<sequence>MAQQSATPSPSVDQRRSPAPMRISKIQIQNFRLLRSTEIDLDSETTVLVGRNNSGKTTFAEACARFLQTPPLKLTLADFSSECYPEFLEAWEFYNSGDEKSARDTLPAISLTVEISYSKDLHAYGPLSAAIVDLDPNCTKAKIRLEYSLGGGKLAHFFEGIADRSDSGKADLESVLTIINDRVPAMYGRSITAIDPGDVTNRREITIEAMQRILTVHFLKAQRGLDDEKERPKDLIGDIFQTLFDAAAREEDGNSQKNTVEALKEAVADIERQLGAKVSEMVEGLIPALQSFGYPGLVDPGIRAETTLDIARVLGKHTSIRYDGAAGVTLPESYSGLGSRNLILMLFTLLSYYREFASRGNLPGLHLIFIEEPEAHLHPQMQEVFIEQLASVSMLFPALHEVEQNWWPQFTVSTHSSHVANRAKFSAIRYFRVENAPEANIGCHTVVLNLTDAEDIDEEFLHKYLTLVRSDLFFADKAILVEGTSERLIVPAGIRNSKHELGNQYVTIMEVGGAYAHLFFPLLDFLHIPTLVITDIDAVEQSESTSRLVATTVHSGTATSNETIKKWFENPEKTAVQTPTDLLEAAKSDEIISKNRYLAFQVPEADTEACGRTFEDAFLLANPEVEGLTLTKEIGDEQLVREAAGRLKKSDFALRFAVDQSNWKIPRYIQQGLDWLVSYPTLTEPEQAATGVVL</sequence>
<name>A0A410W6P0_9CORY</name>
<dbReference type="EMBL" id="CP035299">
    <property type="protein sequence ID" value="QAU51701.1"/>
    <property type="molecule type" value="Genomic_DNA"/>
</dbReference>
<reference evidence="3 4" key="1">
    <citation type="submission" date="2019-01" db="EMBL/GenBank/DDBJ databases">
        <authorList>
            <person name="Ruckert C."/>
            <person name="Busche T."/>
            <person name="Kalinowski J."/>
        </authorList>
    </citation>
    <scope>NUCLEOTIDE SEQUENCE [LARGE SCALE GENOMIC DNA]</scope>
    <source>
        <strain evidence="3 4">136/3</strain>
    </source>
</reference>
<dbReference type="PANTHER" id="PTHR43581:SF2">
    <property type="entry name" value="EXCINUCLEASE ATPASE SUBUNIT"/>
    <property type="match status" value="1"/>
</dbReference>
<feature type="domain" description="Endonuclease GajA/Old nuclease/RecF-like AAA" evidence="1">
    <location>
        <begin position="21"/>
        <end position="120"/>
    </location>
</feature>
<dbReference type="AlphaFoldDB" id="A0A410W6P0"/>
<dbReference type="InterPro" id="IPR027417">
    <property type="entry name" value="P-loop_NTPase"/>
</dbReference>
<evidence type="ECO:0000259" key="1">
    <source>
        <dbReference type="Pfam" id="PF13175"/>
    </source>
</evidence>
<dbReference type="CDD" id="cd01026">
    <property type="entry name" value="TOPRIM_OLD"/>
    <property type="match status" value="1"/>
</dbReference>